<comment type="caution">
    <text evidence="2">The sequence shown here is derived from an EMBL/GenBank/DDBJ whole genome shotgun (WGS) entry which is preliminary data.</text>
</comment>
<evidence type="ECO:0008006" key="4">
    <source>
        <dbReference type="Google" id="ProtNLM"/>
    </source>
</evidence>
<dbReference type="AlphaFoldDB" id="A0A8J4M283"/>
<reference evidence="2" key="1">
    <citation type="submission" date="2021-04" db="EMBL/GenBank/DDBJ databases">
        <title>Draft genome sequence of Xylanibacillus composti strain K13.</title>
        <authorList>
            <person name="Uke A."/>
            <person name="Chhe C."/>
            <person name="Baramee S."/>
            <person name="Kosugi A."/>
        </authorList>
    </citation>
    <scope>NUCLEOTIDE SEQUENCE</scope>
    <source>
        <strain evidence="2">K13</strain>
    </source>
</reference>
<dbReference type="EMBL" id="BOVK01000027">
    <property type="protein sequence ID" value="GIQ69424.1"/>
    <property type="molecule type" value="Genomic_DNA"/>
</dbReference>
<sequence length="205" mass="22917">MVSLRYHISTIIAVFVALGLGLVIGGTMGQSLFHDAQGQMLQSLHNRYKDLTVQHELVQGELRSYHELTRQLAPEMNGMHIVWQGRHDQQAEQLIQRLRQLGAVVTVEEEPARSDTKWEVEPDLLLVAGSAHSEPLAVAMSENTGEAGAEPSYESHDIPVLDMRKHRFDGSIHENTARLIKLVQETILERESPHAASVSHYSGME</sequence>
<evidence type="ECO:0000313" key="2">
    <source>
        <dbReference type="EMBL" id="GIQ69424.1"/>
    </source>
</evidence>
<evidence type="ECO:0000256" key="1">
    <source>
        <dbReference type="SAM" id="Phobius"/>
    </source>
</evidence>
<protein>
    <recommendedName>
        <fullName evidence="4">Copper transporter</fullName>
    </recommendedName>
</protein>
<dbReference type="Proteomes" id="UP000677918">
    <property type="component" value="Unassembled WGS sequence"/>
</dbReference>
<feature type="transmembrane region" description="Helical" evidence="1">
    <location>
        <begin position="6"/>
        <end position="24"/>
    </location>
</feature>
<keyword evidence="3" id="KW-1185">Reference proteome</keyword>
<name>A0A8J4M283_9BACL</name>
<gene>
    <name evidence="2" type="ORF">XYCOK13_22480</name>
</gene>
<accession>A0A8J4M283</accession>
<dbReference type="Pfam" id="PF11382">
    <property type="entry name" value="MctB"/>
    <property type="match status" value="1"/>
</dbReference>
<dbReference type="GO" id="GO:0055070">
    <property type="term" value="P:copper ion homeostasis"/>
    <property type="evidence" value="ECO:0007669"/>
    <property type="project" value="InterPro"/>
</dbReference>
<keyword evidence="1" id="KW-1133">Transmembrane helix</keyword>
<dbReference type="GO" id="GO:0016020">
    <property type="term" value="C:membrane"/>
    <property type="evidence" value="ECO:0007669"/>
    <property type="project" value="InterPro"/>
</dbReference>
<evidence type="ECO:0000313" key="3">
    <source>
        <dbReference type="Proteomes" id="UP000677918"/>
    </source>
</evidence>
<organism evidence="2 3">
    <name type="scientific">Xylanibacillus composti</name>
    <dbReference type="NCBI Taxonomy" id="1572762"/>
    <lineage>
        <taxon>Bacteria</taxon>
        <taxon>Bacillati</taxon>
        <taxon>Bacillota</taxon>
        <taxon>Bacilli</taxon>
        <taxon>Bacillales</taxon>
        <taxon>Paenibacillaceae</taxon>
        <taxon>Xylanibacillus</taxon>
    </lineage>
</organism>
<dbReference type="InterPro" id="IPR021522">
    <property type="entry name" value="MctB"/>
</dbReference>
<dbReference type="RefSeq" id="WP_213412222.1">
    <property type="nucleotide sequence ID" value="NZ_BOVK01000027.1"/>
</dbReference>
<keyword evidence="1" id="KW-0472">Membrane</keyword>
<proteinExistence type="predicted"/>
<keyword evidence="1" id="KW-0812">Transmembrane</keyword>